<protein>
    <submittedName>
        <fullName evidence="1">Histidine phosphatase family protein</fullName>
    </submittedName>
</protein>
<dbReference type="CDD" id="cd07067">
    <property type="entry name" value="HP_PGM_like"/>
    <property type="match status" value="1"/>
</dbReference>
<organism evidence="1 2">
    <name type="scientific">Psychrobacillus glaciei</name>
    <dbReference type="NCBI Taxonomy" id="2283160"/>
    <lineage>
        <taxon>Bacteria</taxon>
        <taxon>Bacillati</taxon>
        <taxon>Bacillota</taxon>
        <taxon>Bacilli</taxon>
        <taxon>Bacillales</taxon>
        <taxon>Bacillaceae</taxon>
        <taxon>Psychrobacillus</taxon>
    </lineage>
</organism>
<dbReference type="Proteomes" id="UP000325517">
    <property type="component" value="Chromosome"/>
</dbReference>
<accession>A0A5J6STI5</accession>
<sequence>MKKQIYLIRHCQAEGQEADAPLTEKGYIQAIQLAEFLSNMKIDRIISSPFLRALESIDPFAKNNSLDVQIDHRLAERALSSISMPDWLEKLNATFNDMELKFEGGESSKEAQARMLEVIDEVISNDIENTIIVTHGNILSLLLNYYDHHFGFEKWRSLRNPDVFLLQHTNNTCSIERVWQK</sequence>
<dbReference type="AlphaFoldDB" id="A0A5J6STI5"/>
<dbReference type="RefSeq" id="WP_151701697.1">
    <property type="nucleotide sequence ID" value="NZ_CP031223.1"/>
</dbReference>
<dbReference type="PIRSF" id="PIRSF000709">
    <property type="entry name" value="6PFK_2-Ptase"/>
    <property type="match status" value="1"/>
</dbReference>
<gene>
    <name evidence="1" type="ORF">PB01_19600</name>
</gene>
<dbReference type="KEGG" id="psyo:PB01_19600"/>
<dbReference type="PANTHER" id="PTHR48100">
    <property type="entry name" value="BROAD-SPECIFICITY PHOSPHATASE YOR283W-RELATED"/>
    <property type="match status" value="1"/>
</dbReference>
<dbReference type="SUPFAM" id="SSF53254">
    <property type="entry name" value="Phosphoglycerate mutase-like"/>
    <property type="match status" value="1"/>
</dbReference>
<dbReference type="GO" id="GO:0005737">
    <property type="term" value="C:cytoplasm"/>
    <property type="evidence" value="ECO:0007669"/>
    <property type="project" value="TreeGrafter"/>
</dbReference>
<dbReference type="InterPro" id="IPR013078">
    <property type="entry name" value="His_Pase_superF_clade-1"/>
</dbReference>
<evidence type="ECO:0000313" key="1">
    <source>
        <dbReference type="EMBL" id="QFG00824.1"/>
    </source>
</evidence>
<dbReference type="InterPro" id="IPR050275">
    <property type="entry name" value="PGM_Phosphatase"/>
</dbReference>
<dbReference type="Gene3D" id="3.40.50.1240">
    <property type="entry name" value="Phosphoglycerate mutase-like"/>
    <property type="match status" value="1"/>
</dbReference>
<dbReference type="SMART" id="SM00855">
    <property type="entry name" value="PGAM"/>
    <property type="match status" value="1"/>
</dbReference>
<dbReference type="OrthoDB" id="512570at2"/>
<reference evidence="1 2" key="1">
    <citation type="submission" date="2018-07" db="EMBL/GenBank/DDBJ databases">
        <title>Complete genome sequence of Psychrobacillus sp. PB01, isolated from iceberg, and comparative genome analysis of Psychrobacillus strains.</title>
        <authorList>
            <person name="Lee P.C."/>
        </authorList>
    </citation>
    <scope>NUCLEOTIDE SEQUENCE [LARGE SCALE GENOMIC DNA]</scope>
    <source>
        <strain evidence="1 2">PB01</strain>
    </source>
</reference>
<evidence type="ECO:0000313" key="2">
    <source>
        <dbReference type="Proteomes" id="UP000325517"/>
    </source>
</evidence>
<keyword evidence="2" id="KW-1185">Reference proteome</keyword>
<dbReference type="EMBL" id="CP031223">
    <property type="protein sequence ID" value="QFG00824.1"/>
    <property type="molecule type" value="Genomic_DNA"/>
</dbReference>
<dbReference type="Pfam" id="PF00300">
    <property type="entry name" value="His_Phos_1"/>
    <property type="match status" value="1"/>
</dbReference>
<dbReference type="GO" id="GO:0016791">
    <property type="term" value="F:phosphatase activity"/>
    <property type="evidence" value="ECO:0007669"/>
    <property type="project" value="TreeGrafter"/>
</dbReference>
<name>A0A5J6STI5_9BACI</name>
<dbReference type="PANTHER" id="PTHR48100:SF1">
    <property type="entry name" value="HISTIDINE PHOSPHATASE FAMILY PROTEIN-RELATED"/>
    <property type="match status" value="1"/>
</dbReference>
<proteinExistence type="predicted"/>
<dbReference type="InterPro" id="IPR029033">
    <property type="entry name" value="His_PPase_superfam"/>
</dbReference>